<dbReference type="InterPro" id="IPR024704">
    <property type="entry name" value="SMC"/>
</dbReference>
<dbReference type="GO" id="GO:0007059">
    <property type="term" value="P:chromosome segregation"/>
    <property type="evidence" value="ECO:0007669"/>
    <property type="project" value="UniProtKB-UniRule"/>
</dbReference>
<feature type="binding site" evidence="8">
    <location>
        <begin position="33"/>
        <end position="40"/>
    </location>
    <ligand>
        <name>ATP</name>
        <dbReference type="ChEBI" id="CHEBI:30616"/>
    </ligand>
</feature>
<keyword evidence="6" id="KW-0226">DNA condensation</keyword>
<evidence type="ECO:0000256" key="4">
    <source>
        <dbReference type="ARBA" id="ARBA00022840"/>
    </source>
</evidence>
<sequence length="1190" mass="135748">MRLLRLELAGFKSFPDKVSIDFIQDGVSIVVGPNGCGKSNIVDAIRWVLGEQSAKHLRGAQMEDVIFGGSTSRPAAGLAQVTLSFANPEHDSINKYSEFSEISVTRKLFRTGESLYQINKTNCRLSDIRELFMDTGIGGKGYSIIEQGKIDRIVTSSALERRALIDEAAGVIKFKSKKAEAQKRFVKSRENLDRVKDLLEELVDREQKLKLQVARADQFIEAKGRMERLQQLAQATQWLQLKEKADKIADDREASDRAIKDQELQLTNLQVKKTSLGLEQVQKQDEKERRAERISKSKSQLIKLESRIEADQQTLAHLGDWQAKGNRELEQLEGQSGALENQREALVTQSEDLALAVTTKAGELLAAKEAVRLQERELNQQIGSLEARRQEERLAELELNKKKHEIGSQAERLKEAQERGKEAEELLVQVTERLLNAQEHRGDIDRDHKEKLKELVGAQSRLSTAKAKLLVKKEELGLATQKIEDQEREYQRAESRLESLKQVAQNHEDFTPKIKALLDHFALNPLSAGELGFIGPLADLLEIGDKLEEWAQNLLGRYFNLMIFESHYHLPQIKNLMERLGVEYLEIYFLDLCEEKDSNLDYLIPWREKPTGLYLTGHYKALEKRSYQIEPADLTGGRHLLLKDKSLVTTEGVFKIGLPSEAMQLEGYLKRQQEYHRLAQETKEMKVKLDDLAYSRGWLKEEVDELEWEVTDSTQDSSRLEFETRELAKELERFVADVERIETEREKLTEAREKHLSLDQELQERRLNLDQEIALAQTHLDQLHLAQQNQSTGLDQSRLALEFAKGALQKSEIEMAGFREKTSHQKELLKRIDEELAQIRQRIGETKTQSIDQEVQKKTLDESLQANLAKLPQVIEEIAKLETDYREMADELERRGHEIRVIEEEEKAKSAKQTQLLEQRHQSELKLAQLAQEAKGYEQSLFEEWAIRPDEVLAGPGALEFERESGLREIVRLKAKLTQIGDVNLGAKAEYVELKQRVDFLDAESKDLSASIEALEESIAKIDEESKKRFNEVYKRINVEFRALFPKFFGGGEAFLKLSDPEDLLDSGVEIIAQPPGKTMQNLTLLSGGEKAMTALALIFAIFQFKPSPFCLLDEVDAPLDDANNHRFNAHVRLLTENSQFIIITHNKKTMEIGDAMFGVTMEEPGSSKVVSVDFERGQKLIEPPRRKGA</sequence>
<evidence type="ECO:0000256" key="6">
    <source>
        <dbReference type="ARBA" id="ARBA00023067"/>
    </source>
</evidence>
<evidence type="ECO:0000259" key="9">
    <source>
        <dbReference type="Pfam" id="PF02463"/>
    </source>
</evidence>
<feature type="coiled-coil region" evidence="8">
    <location>
        <begin position="829"/>
        <end position="895"/>
    </location>
</feature>
<evidence type="ECO:0000256" key="2">
    <source>
        <dbReference type="ARBA" id="ARBA00022741"/>
    </source>
</evidence>
<evidence type="ECO:0000256" key="1">
    <source>
        <dbReference type="ARBA" id="ARBA00022490"/>
    </source>
</evidence>
<dbReference type="EMBL" id="MFNE01000026">
    <property type="protein sequence ID" value="OGG95199.1"/>
    <property type="molecule type" value="Genomic_DNA"/>
</dbReference>
<accession>A0A1F6GAT3</accession>
<organism evidence="10 11">
    <name type="scientific">Candidatus Lambdaproteobacteria bacterium RIFOXYD2_FULL_50_16</name>
    <dbReference type="NCBI Taxonomy" id="1817772"/>
    <lineage>
        <taxon>Bacteria</taxon>
        <taxon>Pseudomonadati</taxon>
        <taxon>Pseudomonadota</taxon>
        <taxon>Candidatus Lambdaproteobacteria</taxon>
    </lineage>
</organism>
<evidence type="ECO:0000256" key="7">
    <source>
        <dbReference type="ARBA" id="ARBA00023125"/>
    </source>
</evidence>
<dbReference type="SUPFAM" id="SSF52540">
    <property type="entry name" value="P-loop containing nucleoside triphosphate hydrolases"/>
    <property type="match status" value="1"/>
</dbReference>
<feature type="coiled-coil region" evidence="8">
    <location>
        <begin position="322"/>
        <end position="433"/>
    </location>
</feature>
<dbReference type="GO" id="GO:0005737">
    <property type="term" value="C:cytoplasm"/>
    <property type="evidence" value="ECO:0007669"/>
    <property type="project" value="UniProtKB-SubCell"/>
</dbReference>
<dbReference type="GO" id="GO:0003677">
    <property type="term" value="F:DNA binding"/>
    <property type="evidence" value="ECO:0007669"/>
    <property type="project" value="UniProtKB-UniRule"/>
</dbReference>
<dbReference type="PIRSF" id="PIRSF005719">
    <property type="entry name" value="SMC"/>
    <property type="match status" value="1"/>
</dbReference>
<dbReference type="PANTHER" id="PTHR42963:SF1">
    <property type="entry name" value="DUF4476 DOMAIN-CONTAINING PROTEIN"/>
    <property type="match status" value="1"/>
</dbReference>
<dbReference type="PANTHER" id="PTHR42963">
    <property type="entry name" value="CHROMOSOME PARTITION PROTEIN MUKB"/>
    <property type="match status" value="1"/>
</dbReference>
<comment type="subunit">
    <text evidence="8">Homodimer.</text>
</comment>
<dbReference type="InterPro" id="IPR027417">
    <property type="entry name" value="P-loop_NTPase"/>
</dbReference>
<keyword evidence="4 8" id="KW-0067">ATP-binding</keyword>
<dbReference type="STRING" id="1817772.A2527_08485"/>
<evidence type="ECO:0000313" key="11">
    <source>
        <dbReference type="Proteomes" id="UP000178449"/>
    </source>
</evidence>
<dbReference type="GO" id="GO:0030261">
    <property type="term" value="P:chromosome condensation"/>
    <property type="evidence" value="ECO:0007669"/>
    <property type="project" value="UniProtKB-KW"/>
</dbReference>
<dbReference type="Gene3D" id="3.40.50.300">
    <property type="entry name" value="P-loop containing nucleotide triphosphate hydrolases"/>
    <property type="match status" value="2"/>
</dbReference>
<dbReference type="GO" id="GO:0007062">
    <property type="term" value="P:sister chromatid cohesion"/>
    <property type="evidence" value="ECO:0007669"/>
    <property type="project" value="InterPro"/>
</dbReference>
<protein>
    <recommendedName>
        <fullName evidence="8">Chromosome partition protein Smc</fullName>
    </recommendedName>
</protein>
<feature type="coiled-coil region" evidence="8">
    <location>
        <begin position="178"/>
        <end position="212"/>
    </location>
</feature>
<gene>
    <name evidence="8" type="primary">smc</name>
    <name evidence="10" type="ORF">A2527_08485</name>
</gene>
<dbReference type="GO" id="GO:0005524">
    <property type="term" value="F:ATP binding"/>
    <property type="evidence" value="ECO:0007669"/>
    <property type="project" value="UniProtKB-UniRule"/>
</dbReference>
<proteinExistence type="inferred from homology"/>
<dbReference type="HAMAP" id="MF_01894">
    <property type="entry name" value="Smc_prok"/>
    <property type="match status" value="1"/>
</dbReference>
<keyword evidence="7 8" id="KW-0238">DNA-binding</keyword>
<comment type="caution">
    <text evidence="10">The sequence shown here is derived from an EMBL/GenBank/DDBJ whole genome shotgun (WGS) entry which is preliminary data.</text>
</comment>
<reference evidence="10 11" key="1">
    <citation type="journal article" date="2016" name="Nat. Commun.">
        <title>Thousands of microbial genomes shed light on interconnected biogeochemical processes in an aquifer system.</title>
        <authorList>
            <person name="Anantharaman K."/>
            <person name="Brown C.T."/>
            <person name="Hug L.A."/>
            <person name="Sharon I."/>
            <person name="Castelle C.J."/>
            <person name="Probst A.J."/>
            <person name="Thomas B.C."/>
            <person name="Singh A."/>
            <person name="Wilkins M.J."/>
            <person name="Karaoz U."/>
            <person name="Brodie E.L."/>
            <person name="Williams K.H."/>
            <person name="Hubbard S.S."/>
            <person name="Banfield J.F."/>
        </authorList>
    </citation>
    <scope>NUCLEOTIDE SEQUENCE [LARGE SCALE GENOMIC DNA]</scope>
</reference>
<keyword evidence="1 8" id="KW-0963">Cytoplasm</keyword>
<name>A0A1F6GAT3_9PROT</name>
<dbReference type="GO" id="GO:0006260">
    <property type="term" value="P:DNA replication"/>
    <property type="evidence" value="ECO:0007669"/>
    <property type="project" value="UniProtKB-UniRule"/>
</dbReference>
<dbReference type="Proteomes" id="UP000178449">
    <property type="component" value="Unassembled WGS sequence"/>
</dbReference>
<comment type="function">
    <text evidence="8">Required for chromosome condensation and partitioning.</text>
</comment>
<feature type="domain" description="RecF/RecN/SMC N-terminal" evidence="9">
    <location>
        <begin position="3"/>
        <end position="1168"/>
    </location>
</feature>
<dbReference type="GO" id="GO:0016887">
    <property type="term" value="F:ATP hydrolysis activity"/>
    <property type="evidence" value="ECO:0007669"/>
    <property type="project" value="InterPro"/>
</dbReference>
<dbReference type="InterPro" id="IPR011890">
    <property type="entry name" value="SMC_prok"/>
</dbReference>
<dbReference type="Pfam" id="PF02463">
    <property type="entry name" value="SMC_N"/>
    <property type="match status" value="1"/>
</dbReference>
<comment type="subcellular location">
    <subcellularLocation>
        <location evidence="8">Cytoplasm</location>
    </subcellularLocation>
</comment>
<evidence type="ECO:0000256" key="3">
    <source>
        <dbReference type="ARBA" id="ARBA00022829"/>
    </source>
</evidence>
<keyword evidence="3" id="KW-0159">Chromosome partition</keyword>
<dbReference type="AlphaFoldDB" id="A0A1F6GAT3"/>
<comment type="similarity">
    <text evidence="8">Belongs to the SMC family.</text>
</comment>
<feature type="coiled-coil region" evidence="8">
    <location>
        <begin position="984"/>
        <end position="1025"/>
    </location>
</feature>
<keyword evidence="2 8" id="KW-0547">Nucleotide-binding</keyword>
<evidence type="ECO:0000256" key="5">
    <source>
        <dbReference type="ARBA" id="ARBA00023054"/>
    </source>
</evidence>
<comment type="domain">
    <text evidence="8">Contains large globular domains required for ATP hydrolysis at each terminus and a third globular domain forming a flexible hinge near the middle of the molecule. These domains are separated by coiled-coil structures.</text>
</comment>
<dbReference type="CDD" id="cd03278">
    <property type="entry name" value="ABC_SMC_barmotin"/>
    <property type="match status" value="1"/>
</dbReference>
<dbReference type="InterPro" id="IPR050308">
    <property type="entry name" value="MukB/SMC"/>
</dbReference>
<evidence type="ECO:0000313" key="10">
    <source>
        <dbReference type="EMBL" id="OGG95199.1"/>
    </source>
</evidence>
<feature type="coiled-coil region" evidence="8">
    <location>
        <begin position="469"/>
        <end position="510"/>
    </location>
</feature>
<dbReference type="NCBIfam" id="TIGR02168">
    <property type="entry name" value="SMC_prok_B"/>
    <property type="match status" value="1"/>
</dbReference>
<evidence type="ECO:0000256" key="8">
    <source>
        <dbReference type="HAMAP-Rule" id="MF_01894"/>
    </source>
</evidence>
<dbReference type="InterPro" id="IPR003395">
    <property type="entry name" value="RecF/RecN/SMC_N"/>
</dbReference>
<feature type="coiled-coil region" evidence="8">
    <location>
        <begin position="724"/>
        <end position="761"/>
    </location>
</feature>
<keyword evidence="5 8" id="KW-0175">Coiled coil</keyword>